<dbReference type="PANTHER" id="PTHR42756:SF1">
    <property type="entry name" value="TRANSCRIPTIONAL REPRESSOR OF EMRAB OPERON"/>
    <property type="match status" value="1"/>
</dbReference>
<evidence type="ECO:0000259" key="4">
    <source>
        <dbReference type="PROSITE" id="PS50995"/>
    </source>
</evidence>
<keyword evidence="8" id="KW-1185">Reference proteome</keyword>
<reference evidence="6" key="2">
    <citation type="submission" date="2022-06" db="EMBL/GenBank/DDBJ databases">
        <authorList>
            <person name="Holder M.E."/>
            <person name="Ajami N.J."/>
            <person name="Petrosino J.F."/>
        </authorList>
    </citation>
    <scope>NUCLEOTIDE SEQUENCE</scope>
    <source>
        <strain evidence="6">RMA 8861</strain>
    </source>
</reference>
<evidence type="ECO:0000313" key="6">
    <source>
        <dbReference type="EMBL" id="USS01834.1"/>
    </source>
</evidence>
<dbReference type="GO" id="GO:0003677">
    <property type="term" value="F:DNA binding"/>
    <property type="evidence" value="ECO:0007669"/>
    <property type="project" value="UniProtKB-KW"/>
</dbReference>
<dbReference type="SUPFAM" id="SSF46785">
    <property type="entry name" value="Winged helix' DNA-binding domain"/>
    <property type="match status" value="1"/>
</dbReference>
<dbReference type="AlphaFoldDB" id="A0A9N7JN70"/>
<dbReference type="EMBL" id="CP099799">
    <property type="protein sequence ID" value="USS01834.1"/>
    <property type="molecule type" value="Genomic_DNA"/>
</dbReference>
<dbReference type="Pfam" id="PF01047">
    <property type="entry name" value="MarR"/>
    <property type="match status" value="1"/>
</dbReference>
<name>A0A9N7JN70_CLOSE</name>
<dbReference type="GO" id="GO:0003700">
    <property type="term" value="F:DNA-binding transcription factor activity"/>
    <property type="evidence" value="ECO:0007669"/>
    <property type="project" value="InterPro"/>
</dbReference>
<dbReference type="KEGG" id="csep:CP523_12850"/>
<dbReference type="Gene3D" id="1.10.10.10">
    <property type="entry name" value="Winged helix-like DNA-binding domain superfamily/Winged helix DNA-binding domain"/>
    <property type="match status" value="1"/>
</dbReference>
<dbReference type="GeneID" id="303561574"/>
<dbReference type="InterPro" id="IPR000835">
    <property type="entry name" value="HTH_MarR-typ"/>
</dbReference>
<dbReference type="InterPro" id="IPR036390">
    <property type="entry name" value="WH_DNA-bd_sf"/>
</dbReference>
<keyword evidence="2" id="KW-0238">DNA-binding</keyword>
<proteinExistence type="predicted"/>
<evidence type="ECO:0000256" key="1">
    <source>
        <dbReference type="ARBA" id="ARBA00023015"/>
    </source>
</evidence>
<dbReference type="PANTHER" id="PTHR42756">
    <property type="entry name" value="TRANSCRIPTIONAL REGULATOR, MARR"/>
    <property type="match status" value="1"/>
</dbReference>
<dbReference type="InterPro" id="IPR036388">
    <property type="entry name" value="WH-like_DNA-bd_sf"/>
</dbReference>
<gene>
    <name evidence="5" type="ORF">CP523_12850</name>
    <name evidence="6" type="ORF">NH397_05230</name>
</gene>
<evidence type="ECO:0000256" key="3">
    <source>
        <dbReference type="ARBA" id="ARBA00023163"/>
    </source>
</evidence>
<sequence length="147" mass="16856">MDTVDLTKLSDALFKMLFQLNKKVFNQDEIIKGFPMPPSHVKVIFHLAHTGPSSVSQIAKTLYISKPNMTPIIDKLISEDFVTRYEDPNDRRIIRVELTKKAKDLFKAQKQKIKDMLQVKVSTLPEEDLITLESSVQNLTKIISKLD</sequence>
<keyword evidence="3" id="KW-0804">Transcription</keyword>
<dbReference type="SMART" id="SM00347">
    <property type="entry name" value="HTH_MARR"/>
    <property type="match status" value="1"/>
</dbReference>
<dbReference type="EMBL" id="CP023671">
    <property type="protein sequence ID" value="AYE35239.1"/>
    <property type="molecule type" value="Genomic_DNA"/>
</dbReference>
<dbReference type="Proteomes" id="UP000280586">
    <property type="component" value="Chromosome"/>
</dbReference>
<protein>
    <submittedName>
        <fullName evidence="5">MarR family transcriptional regulator</fullName>
    </submittedName>
</protein>
<dbReference type="PROSITE" id="PS50995">
    <property type="entry name" value="HTH_MARR_2"/>
    <property type="match status" value="1"/>
</dbReference>
<evidence type="ECO:0000313" key="8">
    <source>
        <dbReference type="Proteomes" id="UP001055437"/>
    </source>
</evidence>
<keyword evidence="1" id="KW-0805">Transcription regulation</keyword>
<reference evidence="5 7" key="1">
    <citation type="submission" date="2017-09" db="EMBL/GenBank/DDBJ databases">
        <authorList>
            <person name="Thomas P."/>
            <person name="Seyboldt C."/>
        </authorList>
    </citation>
    <scope>NUCLEOTIDE SEQUENCE [LARGE SCALE GENOMIC DNA]</scope>
    <source>
        <strain evidence="5 7">DSM 7534</strain>
    </source>
</reference>
<dbReference type="RefSeq" id="WP_066678250.1">
    <property type="nucleotide sequence ID" value="NZ_CABMIZ010000039.1"/>
</dbReference>
<dbReference type="OrthoDB" id="166070at2"/>
<organism evidence="5 7">
    <name type="scientific">Clostridium septicum</name>
    <dbReference type="NCBI Taxonomy" id="1504"/>
    <lineage>
        <taxon>Bacteria</taxon>
        <taxon>Bacillati</taxon>
        <taxon>Bacillota</taxon>
        <taxon>Clostridia</taxon>
        <taxon>Eubacteriales</taxon>
        <taxon>Clostridiaceae</taxon>
        <taxon>Clostridium</taxon>
    </lineage>
</organism>
<accession>A0A9N7JN70</accession>
<dbReference type="Proteomes" id="UP001055437">
    <property type="component" value="Chromosome"/>
</dbReference>
<evidence type="ECO:0000313" key="5">
    <source>
        <dbReference type="EMBL" id="AYE35239.1"/>
    </source>
</evidence>
<dbReference type="PRINTS" id="PR00598">
    <property type="entry name" value="HTHMARR"/>
</dbReference>
<evidence type="ECO:0000256" key="2">
    <source>
        <dbReference type="ARBA" id="ARBA00023125"/>
    </source>
</evidence>
<evidence type="ECO:0000313" key="7">
    <source>
        <dbReference type="Proteomes" id="UP000280586"/>
    </source>
</evidence>
<feature type="domain" description="HTH marR-type" evidence="4">
    <location>
        <begin position="10"/>
        <end position="147"/>
    </location>
</feature>